<dbReference type="PROSITE" id="PS50948">
    <property type="entry name" value="PAN"/>
    <property type="match status" value="1"/>
</dbReference>
<organism evidence="3 4">
    <name type="scientific">Pocillopora meandrina</name>
    <dbReference type="NCBI Taxonomy" id="46732"/>
    <lineage>
        <taxon>Eukaryota</taxon>
        <taxon>Metazoa</taxon>
        <taxon>Cnidaria</taxon>
        <taxon>Anthozoa</taxon>
        <taxon>Hexacorallia</taxon>
        <taxon>Scleractinia</taxon>
        <taxon>Astrocoeniina</taxon>
        <taxon>Pocilloporidae</taxon>
        <taxon>Pocillopora</taxon>
    </lineage>
</organism>
<comment type="caution">
    <text evidence="3">The sequence shown here is derived from an EMBL/GenBank/DDBJ whole genome shotgun (WGS) entry which is preliminary data.</text>
</comment>
<dbReference type="Pfam" id="PF00754">
    <property type="entry name" value="F5_F8_type_C"/>
    <property type="match status" value="1"/>
</dbReference>
<gene>
    <name evidence="3" type="ORF">PMEA_00006584</name>
</gene>
<evidence type="ECO:0000259" key="2">
    <source>
        <dbReference type="PROSITE" id="PS50948"/>
    </source>
</evidence>
<dbReference type="CDD" id="cd00054">
    <property type="entry name" value="EGF_CA"/>
    <property type="match status" value="1"/>
</dbReference>
<sequence length="335" mass="37884">LREIWPACLCHGIIPLLITAGFIIPFPTGSCSDGKCPVSFYFTIGRNMVDGHTLLDHVFSTVSVTRVIDCFSACQTNCRCISFNFLTHSNQDNCQLNEENRYLKPGALIPMEGSQYYDLGIIYHAECFNRCCMAQPCFNEGTCQENCHETGRRFLCHCPARFIGNVCEKDCQDALGMESGDISDSQLSASTELVPEKGAKHSRLQSKWNGVSGGGWIAKISDTNQWLQIDLLDQHSYVVTKIATQGRNYYHNRTVTKYKLQYSDDGVTFLYYREEGQVTDKVFPGNTDRDTVVSHELIPPIRARYIRFRPIEWSGLIGMRVELYGCRGNVLLYSI</sequence>
<dbReference type="Gene3D" id="2.60.120.260">
    <property type="entry name" value="Galactose-binding domain-like"/>
    <property type="match status" value="1"/>
</dbReference>
<dbReference type="FunFam" id="2.60.120.260:FF:000016">
    <property type="entry name" value="Contactin-associated protein-like 4 isoform 1"/>
    <property type="match status" value="1"/>
</dbReference>
<evidence type="ECO:0000259" key="1">
    <source>
        <dbReference type="PROSITE" id="PS50022"/>
    </source>
</evidence>
<dbReference type="SMART" id="SM00231">
    <property type="entry name" value="FA58C"/>
    <property type="match status" value="1"/>
</dbReference>
<dbReference type="SUPFAM" id="SSF57414">
    <property type="entry name" value="Hairpin loop containing domain-like"/>
    <property type="match status" value="1"/>
</dbReference>
<dbReference type="SUPFAM" id="SSF49785">
    <property type="entry name" value="Galactose-binding domain-like"/>
    <property type="match status" value="1"/>
</dbReference>
<dbReference type="CDD" id="cd00057">
    <property type="entry name" value="FA58C"/>
    <property type="match status" value="1"/>
</dbReference>
<evidence type="ECO:0000313" key="4">
    <source>
        <dbReference type="Proteomes" id="UP001159428"/>
    </source>
</evidence>
<dbReference type="PANTHER" id="PTHR24543">
    <property type="entry name" value="MULTICOPPER OXIDASE-RELATED"/>
    <property type="match status" value="1"/>
</dbReference>
<dbReference type="AlphaFoldDB" id="A0AAU9WKF4"/>
<feature type="non-terminal residue" evidence="3">
    <location>
        <position position="1"/>
    </location>
</feature>
<dbReference type="PROSITE" id="PS01286">
    <property type="entry name" value="FA58C_2"/>
    <property type="match status" value="1"/>
</dbReference>
<feature type="domain" description="F5/8 type C" evidence="1">
    <location>
        <begin position="171"/>
        <end position="326"/>
    </location>
</feature>
<feature type="domain" description="Apple" evidence="2">
    <location>
        <begin position="31"/>
        <end position="121"/>
    </location>
</feature>
<dbReference type="InterPro" id="IPR003609">
    <property type="entry name" value="Pan_app"/>
</dbReference>
<accession>A0AAU9WKF4</accession>
<evidence type="ECO:0000313" key="3">
    <source>
        <dbReference type="EMBL" id="CAH3116740.1"/>
    </source>
</evidence>
<dbReference type="InterPro" id="IPR000742">
    <property type="entry name" value="EGF"/>
</dbReference>
<dbReference type="InterPro" id="IPR000421">
    <property type="entry name" value="FA58C"/>
</dbReference>
<dbReference type="InterPro" id="IPR008979">
    <property type="entry name" value="Galactose-bd-like_sf"/>
</dbReference>
<dbReference type="PROSITE" id="PS00022">
    <property type="entry name" value="EGF_1"/>
    <property type="match status" value="1"/>
</dbReference>
<dbReference type="EMBL" id="CALNXJ010000015">
    <property type="protein sequence ID" value="CAH3116740.1"/>
    <property type="molecule type" value="Genomic_DNA"/>
</dbReference>
<dbReference type="Proteomes" id="UP001159428">
    <property type="component" value="Unassembled WGS sequence"/>
</dbReference>
<keyword evidence="4" id="KW-1185">Reference proteome</keyword>
<proteinExistence type="predicted"/>
<protein>
    <submittedName>
        <fullName evidence="3">Uncharacterized protein</fullName>
    </submittedName>
</protein>
<dbReference type="PROSITE" id="PS50022">
    <property type="entry name" value="FA58C_3"/>
    <property type="match status" value="1"/>
</dbReference>
<reference evidence="3 4" key="1">
    <citation type="submission" date="2022-05" db="EMBL/GenBank/DDBJ databases">
        <authorList>
            <consortium name="Genoscope - CEA"/>
            <person name="William W."/>
        </authorList>
    </citation>
    <scope>NUCLEOTIDE SEQUENCE [LARGE SCALE GENOMIC DNA]</scope>
</reference>
<dbReference type="Pfam" id="PF00024">
    <property type="entry name" value="PAN_1"/>
    <property type="match status" value="1"/>
</dbReference>
<name>A0AAU9WKF4_9CNID</name>
<dbReference type="Gene3D" id="2.10.25.10">
    <property type="entry name" value="Laminin"/>
    <property type="match status" value="1"/>
</dbReference>
<dbReference type="Gene3D" id="3.50.4.10">
    <property type="entry name" value="Hepatocyte Growth Factor"/>
    <property type="match status" value="1"/>
</dbReference>